<evidence type="ECO:0000259" key="9">
    <source>
        <dbReference type="Pfam" id="PF02108"/>
    </source>
</evidence>
<dbReference type="Pfam" id="PF02108">
    <property type="entry name" value="FliH"/>
    <property type="match status" value="1"/>
</dbReference>
<evidence type="ECO:0000256" key="3">
    <source>
        <dbReference type="ARBA" id="ARBA00016507"/>
    </source>
</evidence>
<dbReference type="OrthoDB" id="9152601at2"/>
<feature type="domain" description="Flagellar assembly protein FliH/Type III secretion system HrpE" evidence="9">
    <location>
        <begin position="102"/>
        <end position="226"/>
    </location>
</feature>
<dbReference type="PANTHER" id="PTHR34982">
    <property type="entry name" value="YOP PROTEINS TRANSLOCATION PROTEIN L"/>
    <property type="match status" value="1"/>
</dbReference>
<dbReference type="STRING" id="756272.Plabr_2459"/>
<dbReference type="PANTHER" id="PTHR34982:SF1">
    <property type="entry name" value="FLAGELLAR ASSEMBLY PROTEIN FLIH"/>
    <property type="match status" value="1"/>
</dbReference>
<organism evidence="10 11">
    <name type="scientific">Rubinisphaera brasiliensis (strain ATCC 49424 / DSM 5305 / JCM 21570 / IAM 15109 / NBRC 103401 / IFAM 1448)</name>
    <name type="common">Planctomyces brasiliensis</name>
    <dbReference type="NCBI Taxonomy" id="756272"/>
    <lineage>
        <taxon>Bacteria</taxon>
        <taxon>Pseudomonadati</taxon>
        <taxon>Planctomycetota</taxon>
        <taxon>Planctomycetia</taxon>
        <taxon>Planctomycetales</taxon>
        <taxon>Planctomycetaceae</taxon>
        <taxon>Rubinisphaera</taxon>
    </lineage>
</organism>
<dbReference type="HOGENOM" id="CLU_1089298_0_0_0"/>
<dbReference type="GO" id="GO:0015031">
    <property type="term" value="P:protein transport"/>
    <property type="evidence" value="ECO:0007669"/>
    <property type="project" value="UniProtKB-KW"/>
</dbReference>
<keyword evidence="10" id="KW-0282">Flagellum</keyword>
<evidence type="ECO:0000256" key="7">
    <source>
        <dbReference type="ARBA" id="ARBA00023225"/>
    </source>
</evidence>
<dbReference type="InterPro" id="IPR018035">
    <property type="entry name" value="Flagellar_FliH/T3SS_HrpE"/>
</dbReference>
<evidence type="ECO:0000256" key="5">
    <source>
        <dbReference type="ARBA" id="ARBA00022795"/>
    </source>
</evidence>
<keyword evidence="8" id="KW-0175">Coiled coil</keyword>
<dbReference type="InterPro" id="IPR051472">
    <property type="entry name" value="T3SS_Stator/FliH"/>
</dbReference>
<evidence type="ECO:0000256" key="1">
    <source>
        <dbReference type="ARBA" id="ARBA00003041"/>
    </source>
</evidence>
<dbReference type="GO" id="GO:0044781">
    <property type="term" value="P:bacterial-type flagellum organization"/>
    <property type="evidence" value="ECO:0007669"/>
    <property type="project" value="UniProtKB-KW"/>
</dbReference>
<dbReference type="AlphaFoldDB" id="F0SNY4"/>
<sequence>MKSQSRVLKSGSAAELVSADQFNYEDLQARCENYLDNVREQSRKMLLDSQAKIEQERKAAVEAGRQEGLAKGLQQAEQQIQEQVQKQAEQLVKQRMQKVLPALAAATEQLENERQQCIARWEQQGLELVLAIAEKLVHERLGQNPGQITVRVAEILNLTLGSSRLRIRLCESDLKNAAEHLEVLTSSLQHKANVELVGDPDLQAGDCIVETEHGQVDGRISMQLARIAAELAG</sequence>
<dbReference type="Proteomes" id="UP000006860">
    <property type="component" value="Chromosome"/>
</dbReference>
<comment type="similarity">
    <text evidence="2">Belongs to the FliH family.</text>
</comment>
<proteinExistence type="inferred from homology"/>
<evidence type="ECO:0000256" key="6">
    <source>
        <dbReference type="ARBA" id="ARBA00022927"/>
    </source>
</evidence>
<gene>
    <name evidence="10" type="ordered locus">Plabr_2459</name>
</gene>
<keyword evidence="5" id="KW-1005">Bacterial flagellum biogenesis</keyword>
<evidence type="ECO:0000313" key="10">
    <source>
        <dbReference type="EMBL" id="ADY60060.1"/>
    </source>
</evidence>
<accession>F0SNY4</accession>
<dbReference type="EMBL" id="CP002546">
    <property type="protein sequence ID" value="ADY60060.1"/>
    <property type="molecule type" value="Genomic_DNA"/>
</dbReference>
<keyword evidence="10" id="KW-0969">Cilium</keyword>
<feature type="coiled-coil region" evidence="8">
    <location>
        <begin position="24"/>
        <end position="93"/>
    </location>
</feature>
<keyword evidence="4" id="KW-0813">Transport</keyword>
<evidence type="ECO:0000313" key="11">
    <source>
        <dbReference type="Proteomes" id="UP000006860"/>
    </source>
</evidence>
<protein>
    <recommendedName>
        <fullName evidence="3">Flagellar assembly protein FliH</fullName>
    </recommendedName>
</protein>
<evidence type="ECO:0000256" key="4">
    <source>
        <dbReference type="ARBA" id="ARBA00022448"/>
    </source>
</evidence>
<keyword evidence="11" id="KW-1185">Reference proteome</keyword>
<dbReference type="RefSeq" id="WP_013628784.1">
    <property type="nucleotide sequence ID" value="NC_015174.1"/>
</dbReference>
<keyword evidence="10" id="KW-0966">Cell projection</keyword>
<keyword evidence="7" id="KW-1006">Bacterial flagellum protein export</keyword>
<keyword evidence="6" id="KW-0653">Protein transport</keyword>
<dbReference type="KEGG" id="pbs:Plabr_2459"/>
<evidence type="ECO:0000256" key="2">
    <source>
        <dbReference type="ARBA" id="ARBA00006602"/>
    </source>
</evidence>
<dbReference type="eggNOG" id="COG1317">
    <property type="taxonomic scope" value="Bacteria"/>
</dbReference>
<evidence type="ECO:0000256" key="8">
    <source>
        <dbReference type="SAM" id="Coils"/>
    </source>
</evidence>
<dbReference type="GO" id="GO:0005829">
    <property type="term" value="C:cytosol"/>
    <property type="evidence" value="ECO:0007669"/>
    <property type="project" value="TreeGrafter"/>
</dbReference>
<reference evidence="11" key="1">
    <citation type="submission" date="2011-02" db="EMBL/GenBank/DDBJ databases">
        <title>The complete genome of Planctomyces brasiliensis DSM 5305.</title>
        <authorList>
            <person name="Lucas S."/>
            <person name="Copeland A."/>
            <person name="Lapidus A."/>
            <person name="Bruce D."/>
            <person name="Goodwin L."/>
            <person name="Pitluck S."/>
            <person name="Kyrpides N."/>
            <person name="Mavromatis K."/>
            <person name="Pagani I."/>
            <person name="Ivanova N."/>
            <person name="Ovchinnikova G."/>
            <person name="Lu M."/>
            <person name="Detter J.C."/>
            <person name="Han C."/>
            <person name="Land M."/>
            <person name="Hauser L."/>
            <person name="Markowitz V."/>
            <person name="Cheng J.-F."/>
            <person name="Hugenholtz P."/>
            <person name="Woyke T."/>
            <person name="Wu D."/>
            <person name="Tindall B."/>
            <person name="Pomrenke H.G."/>
            <person name="Brambilla E."/>
            <person name="Klenk H.-P."/>
            <person name="Eisen J.A."/>
        </authorList>
    </citation>
    <scope>NUCLEOTIDE SEQUENCE [LARGE SCALE GENOMIC DNA]</scope>
    <source>
        <strain evidence="11">ATCC 49424 / DSM 5305 / JCM 21570 / NBRC 103401 / IFAM 1448</strain>
    </source>
</reference>
<comment type="function">
    <text evidence="1">Needed for flagellar regrowth and assembly.</text>
</comment>
<name>F0SNY4_RUBBR</name>